<name>A0AAV7JAH3_COTGL</name>
<dbReference type="Proteomes" id="UP000826195">
    <property type="component" value="Unassembled WGS sequence"/>
</dbReference>
<evidence type="ECO:0000313" key="1">
    <source>
        <dbReference type="EMBL" id="KAH0568779.1"/>
    </source>
</evidence>
<proteinExistence type="predicted"/>
<accession>A0AAV7JAH3</accession>
<sequence length="124" mass="13956">MRLFGLFAQIDVSVKTNNSETIYLSTRRSMSCTNRFLDQIKNKLTYCEGRNLSTYLTDYPARRANSSFQCDPAIAGGAENYVPNYGCSSSLYRFRVPKCSTPTRIYYVGFVVDLTGGLLKASEE</sequence>
<keyword evidence="2" id="KW-1185">Reference proteome</keyword>
<protein>
    <submittedName>
        <fullName evidence="1">Uncharacterized protein</fullName>
    </submittedName>
</protein>
<organism evidence="1 2">
    <name type="scientific">Cotesia glomerata</name>
    <name type="common">Lepidopteran parasitic wasp</name>
    <name type="synonym">Apanteles glomeratus</name>
    <dbReference type="NCBI Taxonomy" id="32391"/>
    <lineage>
        <taxon>Eukaryota</taxon>
        <taxon>Metazoa</taxon>
        <taxon>Ecdysozoa</taxon>
        <taxon>Arthropoda</taxon>
        <taxon>Hexapoda</taxon>
        <taxon>Insecta</taxon>
        <taxon>Pterygota</taxon>
        <taxon>Neoptera</taxon>
        <taxon>Endopterygota</taxon>
        <taxon>Hymenoptera</taxon>
        <taxon>Apocrita</taxon>
        <taxon>Ichneumonoidea</taxon>
        <taxon>Braconidae</taxon>
        <taxon>Microgastrinae</taxon>
        <taxon>Cotesia</taxon>
    </lineage>
</organism>
<dbReference type="AlphaFoldDB" id="A0AAV7JAH3"/>
<dbReference type="EMBL" id="JAHXZJ010000001">
    <property type="protein sequence ID" value="KAH0568779.1"/>
    <property type="molecule type" value="Genomic_DNA"/>
</dbReference>
<gene>
    <name evidence="1" type="ORF">KQX54_021471</name>
</gene>
<evidence type="ECO:0000313" key="2">
    <source>
        <dbReference type="Proteomes" id="UP000826195"/>
    </source>
</evidence>
<comment type="caution">
    <text evidence="1">The sequence shown here is derived from an EMBL/GenBank/DDBJ whole genome shotgun (WGS) entry which is preliminary data.</text>
</comment>
<reference evidence="1 2" key="1">
    <citation type="journal article" date="2021" name="J. Hered.">
        <title>A chromosome-level genome assembly of the parasitoid wasp, Cotesia glomerata (Hymenoptera: Braconidae).</title>
        <authorList>
            <person name="Pinto B.J."/>
            <person name="Weis J.J."/>
            <person name="Gamble T."/>
            <person name="Ode P.J."/>
            <person name="Paul R."/>
            <person name="Zaspel J.M."/>
        </authorList>
    </citation>
    <scope>NUCLEOTIDE SEQUENCE [LARGE SCALE GENOMIC DNA]</scope>
    <source>
        <strain evidence="1">CgM1</strain>
    </source>
</reference>